<organism evidence="13 14">
    <name type="scientific">Natronomicrosphaera hydrolytica</name>
    <dbReference type="NCBI Taxonomy" id="3242702"/>
    <lineage>
        <taxon>Bacteria</taxon>
        <taxon>Pseudomonadati</taxon>
        <taxon>Planctomycetota</taxon>
        <taxon>Phycisphaerae</taxon>
        <taxon>Phycisphaerales</taxon>
        <taxon>Phycisphaeraceae</taxon>
        <taxon>Natronomicrosphaera</taxon>
    </lineage>
</organism>
<dbReference type="Gene3D" id="3.50.50.60">
    <property type="entry name" value="FAD/NAD(P)-binding domain"/>
    <property type="match status" value="3"/>
</dbReference>
<evidence type="ECO:0000259" key="12">
    <source>
        <dbReference type="SMART" id="SM01228"/>
    </source>
</evidence>
<keyword evidence="14" id="KW-1185">Reference proteome</keyword>
<dbReference type="InterPro" id="IPR020595">
    <property type="entry name" value="MnmG-rel_CS"/>
</dbReference>
<sequence>MPGRTDYDVIVIGGGHAGAEAAWAAANMLRDRPVRNGRVALVTMDPSKIGAMSCNPAIGGLAKGQIVREVDALGGLMGLAADATGIQFRVLNASKGPAVRGPRCQSDKYRYADEVQRLLATRENLDILAGTVDEFFLRDGRMTGVVYTPSAACNTTPWRERQAGESWGDSCCSGEYFTGPHGEDPILAPTRLNARAVVLTTGTFMRGLMHTGEAQTPGGRVGEKAAGTISDALRKLGFELGRLKTGTPPRLDGRTLDVAGLELQPGDDRPVPFSDMTGVGEIVGGQSSLSCSAIGVAYEKVAGRFPVLEQRPCWITHTNAEIHELIRANLDRAPMYNGQIATAGPRYCPSIEDKVVRFADRTSHHVFLEPESLSTDEIYCNGISTSLPGDVQERIVRQMPGCERATILRYGYAVEYDMVLPHQIDATAMTKRVPGLFLAGQINGTTGYEEAAGQGLVAGVNAVRFVRDEEPMRLGRDEAYIGVLMDDLVTKTPREPYRMFTSRAEFRLLLRADNSDERLTPMGRGLGLVDDARWQVYEARRSAMDALRGYMDRQRVDGVSLTKWARRPRVDVDALHAALSSFSRVASDAAKWGAECETDADTLPPLAYDRRTLASVLADLQYAGYIDRQRREVEQLRDQEASPLPTDLDYATVKGLRSEAADVLNQFKPTTFGQAGRLAGVNPADLMVVSLAVGR</sequence>
<evidence type="ECO:0000256" key="2">
    <source>
        <dbReference type="ARBA" id="ARBA00003717"/>
    </source>
</evidence>
<dbReference type="PROSITE" id="PS01280">
    <property type="entry name" value="GIDA_1"/>
    <property type="match status" value="1"/>
</dbReference>
<dbReference type="PANTHER" id="PTHR11806">
    <property type="entry name" value="GLUCOSE INHIBITED DIVISION PROTEIN A"/>
    <property type="match status" value="1"/>
</dbReference>
<dbReference type="SUPFAM" id="SSF51905">
    <property type="entry name" value="FAD/NAD(P)-binding domain"/>
    <property type="match status" value="2"/>
</dbReference>
<evidence type="ECO:0000256" key="1">
    <source>
        <dbReference type="ARBA" id="ARBA00001974"/>
    </source>
</evidence>
<evidence type="ECO:0000256" key="10">
    <source>
        <dbReference type="ARBA" id="ARBA00031800"/>
    </source>
</evidence>
<dbReference type="InterPro" id="IPR002218">
    <property type="entry name" value="MnmG-rel"/>
</dbReference>
<dbReference type="RefSeq" id="WP_425345081.1">
    <property type="nucleotide sequence ID" value="NZ_JBGUBD010000004.1"/>
</dbReference>
<proteinExistence type="inferred from homology"/>
<evidence type="ECO:0000313" key="14">
    <source>
        <dbReference type="Proteomes" id="UP001575105"/>
    </source>
</evidence>
<evidence type="ECO:0000256" key="5">
    <source>
        <dbReference type="ARBA" id="ARBA00022630"/>
    </source>
</evidence>
<accession>A0ABV4U5R5</accession>
<dbReference type="InterPro" id="IPR036188">
    <property type="entry name" value="FAD/NAD-bd_sf"/>
</dbReference>
<dbReference type="Pfam" id="PF21680">
    <property type="entry name" value="GIDA_C_1st"/>
    <property type="match status" value="1"/>
</dbReference>
<feature type="binding site" evidence="11">
    <location>
        <begin position="13"/>
        <end position="18"/>
    </location>
    <ligand>
        <name>FAD</name>
        <dbReference type="ChEBI" id="CHEBI:57692"/>
    </ligand>
</feature>
<dbReference type="PROSITE" id="PS01281">
    <property type="entry name" value="GIDA_2"/>
    <property type="match status" value="1"/>
</dbReference>
<comment type="subcellular location">
    <subcellularLocation>
        <location evidence="11">Cytoplasm</location>
    </subcellularLocation>
</comment>
<evidence type="ECO:0000256" key="7">
    <source>
        <dbReference type="ARBA" id="ARBA00022827"/>
    </source>
</evidence>
<dbReference type="HAMAP" id="MF_00129">
    <property type="entry name" value="MnmG_GidA"/>
    <property type="match status" value="1"/>
</dbReference>
<dbReference type="SMART" id="SM01228">
    <property type="entry name" value="GIDA_assoc_3"/>
    <property type="match status" value="1"/>
</dbReference>
<dbReference type="EMBL" id="JBGUBD010000004">
    <property type="protein sequence ID" value="MFA9478154.1"/>
    <property type="molecule type" value="Genomic_DNA"/>
</dbReference>
<dbReference type="InterPro" id="IPR047001">
    <property type="entry name" value="MnmG_C_subdom"/>
</dbReference>
<keyword evidence="5 11" id="KW-0285">Flavoprotein</keyword>
<feature type="binding site" evidence="11">
    <location>
        <begin position="344"/>
        <end position="358"/>
    </location>
    <ligand>
        <name>NAD(+)</name>
        <dbReference type="ChEBI" id="CHEBI:57540"/>
    </ligand>
</feature>
<protein>
    <recommendedName>
        <fullName evidence="4 11">tRNA uridine 5-carboxymethylaminomethyl modification enzyme MnmG</fullName>
    </recommendedName>
    <alternativeName>
        <fullName evidence="10 11">Glucose-inhibited division protein A</fullName>
    </alternativeName>
</protein>
<comment type="similarity">
    <text evidence="3 11">Belongs to the MnmG family.</text>
</comment>
<dbReference type="Gene3D" id="1.10.150.570">
    <property type="entry name" value="GidA associated domain, C-terminal subdomain"/>
    <property type="match status" value="1"/>
</dbReference>
<keyword evidence="6 11" id="KW-0819">tRNA processing</keyword>
<keyword evidence="11" id="KW-0963">Cytoplasm</keyword>
<evidence type="ECO:0000256" key="8">
    <source>
        <dbReference type="ARBA" id="ARBA00023027"/>
    </source>
</evidence>
<dbReference type="InterPro" id="IPR040131">
    <property type="entry name" value="MnmG_N"/>
</dbReference>
<feature type="domain" description="tRNA uridine 5-carboxymethylaminomethyl modification enzyme C-terminal subdomain" evidence="12">
    <location>
        <begin position="620"/>
        <end position="691"/>
    </location>
</feature>
<dbReference type="InterPro" id="IPR026904">
    <property type="entry name" value="MnmG_C"/>
</dbReference>
<dbReference type="InterPro" id="IPR049312">
    <property type="entry name" value="GIDA_C_N"/>
</dbReference>
<keyword evidence="7 11" id="KW-0274">FAD</keyword>
<dbReference type="Pfam" id="PF01134">
    <property type="entry name" value="GIDA"/>
    <property type="match status" value="3"/>
</dbReference>
<dbReference type="PANTHER" id="PTHR11806:SF0">
    <property type="entry name" value="PROTEIN MTO1 HOMOLOG, MITOCHONDRIAL"/>
    <property type="match status" value="1"/>
</dbReference>
<comment type="function">
    <text evidence="2 11">NAD-binding protein involved in the addition of a carboxymethylaminomethyl (cmnm) group at the wobble position (U34) of certain tRNAs, forming tRNA-cmnm(5)s(2)U34.</text>
</comment>
<comment type="caution">
    <text evidence="11">Lacks conserved residue(s) required for the propagation of feature annotation.</text>
</comment>
<dbReference type="InterPro" id="IPR044920">
    <property type="entry name" value="MnmG_C_subdom_sf"/>
</dbReference>
<evidence type="ECO:0000256" key="4">
    <source>
        <dbReference type="ARBA" id="ARBA00020461"/>
    </source>
</evidence>
<comment type="cofactor">
    <cofactor evidence="1 11">
        <name>FAD</name>
        <dbReference type="ChEBI" id="CHEBI:57692"/>
    </cofactor>
</comment>
<dbReference type="Proteomes" id="UP001575105">
    <property type="component" value="Unassembled WGS sequence"/>
</dbReference>
<dbReference type="InterPro" id="IPR004416">
    <property type="entry name" value="MnmG"/>
</dbReference>
<evidence type="ECO:0000256" key="6">
    <source>
        <dbReference type="ARBA" id="ARBA00022694"/>
    </source>
</evidence>
<evidence type="ECO:0000313" key="13">
    <source>
        <dbReference type="EMBL" id="MFA9478154.1"/>
    </source>
</evidence>
<evidence type="ECO:0000256" key="3">
    <source>
        <dbReference type="ARBA" id="ARBA00007653"/>
    </source>
</evidence>
<comment type="caution">
    <text evidence="13">The sequence shown here is derived from an EMBL/GenBank/DDBJ whole genome shotgun (WGS) entry which is preliminary data.</text>
</comment>
<comment type="subunit">
    <text evidence="9 11">Homodimer. Heterotetramer of two MnmE and two MnmG subunits.</text>
</comment>
<name>A0ABV4U5R5_9BACT</name>
<dbReference type="Pfam" id="PF13932">
    <property type="entry name" value="SAM_GIDA_C"/>
    <property type="match status" value="1"/>
</dbReference>
<evidence type="ECO:0000256" key="11">
    <source>
        <dbReference type="HAMAP-Rule" id="MF_00129"/>
    </source>
</evidence>
<keyword evidence="8 11" id="KW-0520">NAD</keyword>
<evidence type="ECO:0000256" key="9">
    <source>
        <dbReference type="ARBA" id="ARBA00025948"/>
    </source>
</evidence>
<reference evidence="13 14" key="1">
    <citation type="submission" date="2024-08" db="EMBL/GenBank/DDBJ databases">
        <title>Whole-genome sequencing of halo(alkali)philic microorganisms from hypersaline lakes.</title>
        <authorList>
            <person name="Sorokin D.Y."/>
            <person name="Merkel A.Y."/>
            <person name="Messina E."/>
            <person name="Yakimov M."/>
        </authorList>
    </citation>
    <scope>NUCLEOTIDE SEQUENCE [LARGE SCALE GENOMIC DNA]</scope>
    <source>
        <strain evidence="13 14">AB-hyl4</strain>
    </source>
</reference>
<gene>
    <name evidence="11" type="primary">mnmG</name>
    <name evidence="11" type="synonym">gidA</name>
    <name evidence="13" type="ORF">ACERK3_07575</name>
</gene>